<organism evidence="3 4">
    <name type="scientific">Cyclospora cayetanensis</name>
    <dbReference type="NCBI Taxonomy" id="88456"/>
    <lineage>
        <taxon>Eukaryota</taxon>
        <taxon>Sar</taxon>
        <taxon>Alveolata</taxon>
        <taxon>Apicomplexa</taxon>
        <taxon>Conoidasida</taxon>
        <taxon>Coccidia</taxon>
        <taxon>Eucoccidiorida</taxon>
        <taxon>Eimeriorina</taxon>
        <taxon>Eimeriidae</taxon>
        <taxon>Cyclospora</taxon>
    </lineage>
</organism>
<dbReference type="OrthoDB" id="2021143at2759"/>
<dbReference type="PANTHER" id="PTHR13299:SF0">
    <property type="entry name" value="PEROXISOMAL MEMBRANE PROTEIN PEX16"/>
    <property type="match status" value="1"/>
</dbReference>
<dbReference type="GeneID" id="34617792"/>
<evidence type="ECO:0000313" key="3">
    <source>
        <dbReference type="Proteomes" id="UP000515125"/>
    </source>
</evidence>
<feature type="region of interest" description="Disordered" evidence="2">
    <location>
        <begin position="1"/>
        <end position="300"/>
    </location>
</feature>
<sequence length="820" mass="90938">MPRKRGPAARSAVPVRSAPPCAPATRVDSCRSSSNGFPPRKIDRTPLEPTQESNPSTLADTAAPSPAEFATTGADAASAHAALVHGSRATELTDASPPPASQEDAYSFHSPRSFFGDFSDGSGPLTRAVPTDGGAVRVAAQQDVEGPRQPCTYTKDSEASTPGLSSQFTTAEKLPRVTSKLHDTEQPAEEYAEQWEQKDALPPPRQDEAEAHEQLCEQKQKQAAETCTEPARVASRTSPWSESDGEWIRPKDLHREIRGAAPQESRIEVSPVHEPCPADTGVQQHNPASPYPQASQQQQRSPFCINVDPQANGSANAEGSSIEMLKRMLSDEAEEAKQRDTATSTANSPAVAPAQGSASGLFSRLSTYTATLAGSAASYFSTQQQTQQLQPHEASLFAMGNVTEADSSEEFLRLSSQPTESGQQRNRLFQGLIEWHRCLLEMYGGTVEDVTRLALQVLPAHATDEHSERRLLVLQGLFDVFCLYRAHFLSSPEELLQAEALHYQWKLKRTRTLDSGGALSFQGSSSVPHAFDQRHRLKEGKEIQDLPVALRLALYGAASLALKVIRVLQLLLEINALRRGGEGRRYTLCLRLELLKLVLKMILYALMPFSFYCDEQSIFHALDTYKEKQMTAETHKSRPSYGRRTGRKIPPLPSAAATRHPNDEHEAAIAAAALQQIPRQWALLVILWILNELKTNLSWERLCAIGRLLNSTSWRPILGEILYHLRPFIHLYLLKRARNSKSWTPWLAAIFIEANSISLFHGCPQLMERLSPIEDAELHRRLTGLPYALLRAPFFDKFLARPFEAIDFVVRRVPLLNHFK</sequence>
<feature type="region of interest" description="Disordered" evidence="2">
    <location>
        <begin position="630"/>
        <end position="659"/>
    </location>
</feature>
<keyword evidence="3" id="KW-1185">Reference proteome</keyword>
<feature type="compositionally biased region" description="Basic and acidic residues" evidence="2">
    <location>
        <begin position="195"/>
        <end position="222"/>
    </location>
</feature>
<dbReference type="PANTHER" id="PTHR13299">
    <property type="entry name" value="PEROXISOMAL MEMBRANE PROTEIN PEX16"/>
    <property type="match status" value="1"/>
</dbReference>
<reference evidence="4" key="1">
    <citation type="submission" date="2025-08" db="UniProtKB">
        <authorList>
            <consortium name="RefSeq"/>
        </authorList>
    </citation>
    <scope>IDENTIFICATION</scope>
</reference>
<dbReference type="Proteomes" id="UP000515125">
    <property type="component" value="Unplaced"/>
</dbReference>
<dbReference type="InterPro" id="IPR013919">
    <property type="entry name" value="Pex16"/>
</dbReference>
<feature type="compositionally biased region" description="Low complexity" evidence="2">
    <location>
        <begin position="287"/>
        <end position="300"/>
    </location>
</feature>
<name>A0A6P6RZT2_9EIME</name>
<feature type="region of interest" description="Disordered" evidence="2">
    <location>
        <begin position="332"/>
        <end position="356"/>
    </location>
</feature>
<feature type="compositionally biased region" description="Basic and acidic residues" evidence="2">
    <location>
        <begin position="246"/>
        <end position="258"/>
    </location>
</feature>
<dbReference type="RefSeq" id="XP_026192615.1">
    <property type="nucleotide sequence ID" value="XM_026336830.1"/>
</dbReference>
<proteinExistence type="inferred from homology"/>
<dbReference type="Pfam" id="PF08610">
    <property type="entry name" value="Pex16"/>
    <property type="match status" value="1"/>
</dbReference>
<evidence type="ECO:0000256" key="1">
    <source>
        <dbReference type="ARBA" id="ARBA00009505"/>
    </source>
</evidence>
<evidence type="ECO:0000313" key="4">
    <source>
        <dbReference type="RefSeq" id="XP_026192615.1"/>
    </source>
</evidence>
<accession>A0A6P6RZT2</accession>
<dbReference type="GO" id="GO:0007031">
    <property type="term" value="P:peroxisome organization"/>
    <property type="evidence" value="ECO:0007669"/>
    <property type="project" value="TreeGrafter"/>
</dbReference>
<gene>
    <name evidence="4" type="primary">LOC34617792</name>
</gene>
<evidence type="ECO:0000256" key="2">
    <source>
        <dbReference type="SAM" id="MobiDB-lite"/>
    </source>
</evidence>
<feature type="compositionally biased region" description="Polar residues" evidence="2">
    <location>
        <begin position="48"/>
        <end position="59"/>
    </location>
</feature>
<comment type="similarity">
    <text evidence="1">Belongs to the peroxin-16 family.</text>
</comment>
<feature type="compositionally biased region" description="Low complexity" evidence="2">
    <location>
        <begin position="67"/>
        <end position="82"/>
    </location>
</feature>
<feature type="compositionally biased region" description="Polar residues" evidence="2">
    <location>
        <begin position="151"/>
        <end position="170"/>
    </location>
</feature>
<protein>
    <submittedName>
        <fullName evidence="4">Uncharacterized protein LOC34617792</fullName>
    </submittedName>
</protein>
<dbReference type="AlphaFoldDB" id="A0A6P6RZT2"/>
<dbReference type="GO" id="GO:0005778">
    <property type="term" value="C:peroxisomal membrane"/>
    <property type="evidence" value="ECO:0007669"/>
    <property type="project" value="TreeGrafter"/>
</dbReference>